<dbReference type="Gene3D" id="3.40.50.2300">
    <property type="match status" value="1"/>
</dbReference>
<keyword evidence="4" id="KW-0804">Transcription</keyword>
<organism evidence="8 9">
    <name type="scientific">Nesterenkonia rhizosphaerae</name>
    <dbReference type="NCBI Taxonomy" id="1348272"/>
    <lineage>
        <taxon>Bacteria</taxon>
        <taxon>Bacillati</taxon>
        <taxon>Actinomycetota</taxon>
        <taxon>Actinomycetes</taxon>
        <taxon>Micrococcales</taxon>
        <taxon>Micrococcaceae</taxon>
        <taxon>Nesterenkonia</taxon>
    </lineage>
</organism>
<dbReference type="PROSITE" id="PS50110">
    <property type="entry name" value="RESPONSE_REGULATORY"/>
    <property type="match status" value="1"/>
</dbReference>
<dbReference type="SUPFAM" id="SSF52172">
    <property type="entry name" value="CheY-like"/>
    <property type="match status" value="1"/>
</dbReference>
<dbReference type="InterPro" id="IPR011006">
    <property type="entry name" value="CheY-like_superfamily"/>
</dbReference>
<evidence type="ECO:0000259" key="7">
    <source>
        <dbReference type="PROSITE" id="PS50110"/>
    </source>
</evidence>
<evidence type="ECO:0000256" key="4">
    <source>
        <dbReference type="ARBA" id="ARBA00023163"/>
    </source>
</evidence>
<dbReference type="InterPro" id="IPR001789">
    <property type="entry name" value="Sig_transdc_resp-reg_receiver"/>
</dbReference>
<evidence type="ECO:0000256" key="1">
    <source>
        <dbReference type="ARBA" id="ARBA00022553"/>
    </source>
</evidence>
<dbReference type="Proteomes" id="UP001500368">
    <property type="component" value="Unassembled WGS sequence"/>
</dbReference>
<evidence type="ECO:0000259" key="6">
    <source>
        <dbReference type="PROSITE" id="PS50043"/>
    </source>
</evidence>
<dbReference type="PANTHER" id="PTHR43214:SF24">
    <property type="entry name" value="TRANSCRIPTIONAL REGULATORY PROTEIN NARL-RELATED"/>
    <property type="match status" value="1"/>
</dbReference>
<dbReference type="PANTHER" id="PTHR43214">
    <property type="entry name" value="TWO-COMPONENT RESPONSE REGULATOR"/>
    <property type="match status" value="1"/>
</dbReference>
<feature type="domain" description="Response regulatory" evidence="7">
    <location>
        <begin position="3"/>
        <end position="119"/>
    </location>
</feature>
<dbReference type="Pfam" id="PF00196">
    <property type="entry name" value="GerE"/>
    <property type="match status" value="1"/>
</dbReference>
<dbReference type="RefSeq" id="WP_345476715.1">
    <property type="nucleotide sequence ID" value="NZ_BAABLW010000003.1"/>
</dbReference>
<dbReference type="SMART" id="SM00448">
    <property type="entry name" value="REC"/>
    <property type="match status" value="1"/>
</dbReference>
<proteinExistence type="predicted"/>
<feature type="modified residue" description="4-aspartylphosphate" evidence="5">
    <location>
        <position position="54"/>
    </location>
</feature>
<evidence type="ECO:0000256" key="3">
    <source>
        <dbReference type="ARBA" id="ARBA00023125"/>
    </source>
</evidence>
<dbReference type="InterPro" id="IPR016032">
    <property type="entry name" value="Sig_transdc_resp-reg_C-effctor"/>
</dbReference>
<name>A0ABP9FRY2_9MICC</name>
<protein>
    <submittedName>
        <fullName evidence="8">Response regulator transcription factor</fullName>
    </submittedName>
</protein>
<dbReference type="CDD" id="cd06170">
    <property type="entry name" value="LuxR_C_like"/>
    <property type="match status" value="1"/>
</dbReference>
<dbReference type="InterPro" id="IPR058245">
    <property type="entry name" value="NreC/VraR/RcsB-like_REC"/>
</dbReference>
<dbReference type="CDD" id="cd17535">
    <property type="entry name" value="REC_NarL-like"/>
    <property type="match status" value="1"/>
</dbReference>
<reference evidence="9" key="1">
    <citation type="journal article" date="2019" name="Int. J. Syst. Evol. Microbiol.">
        <title>The Global Catalogue of Microorganisms (GCM) 10K type strain sequencing project: providing services to taxonomists for standard genome sequencing and annotation.</title>
        <authorList>
            <consortium name="The Broad Institute Genomics Platform"/>
            <consortium name="The Broad Institute Genome Sequencing Center for Infectious Disease"/>
            <person name="Wu L."/>
            <person name="Ma J."/>
        </authorList>
    </citation>
    <scope>NUCLEOTIDE SEQUENCE [LARGE SCALE GENOMIC DNA]</scope>
    <source>
        <strain evidence="9">JCM 19129</strain>
    </source>
</reference>
<accession>A0ABP9FRY2</accession>
<sequence length="212" mass="22828">MIRLLLVDDQPLIRAGLKALVENDPGIEVVGEAENGRNAVSLTRDLKPDLVLMDIRMPVMDGVTATQKVAELDDAPPVLILTTFDDDTEVFSALRAGAKGYLLKDTPGVELRQAIQDVAAGKYPLSPQITRKLIDHVAAGTPTGNGPDLSALTEREFQVLRALAQGRNNNEIAAELYLSPATARTYVSRILTKVGARDRTELAILAHRAGLA</sequence>
<keyword evidence="2" id="KW-0805">Transcription regulation</keyword>
<gene>
    <name evidence="8" type="ORF">GCM10025790_07170</name>
</gene>
<keyword evidence="3" id="KW-0238">DNA-binding</keyword>
<dbReference type="InterPro" id="IPR039420">
    <property type="entry name" value="WalR-like"/>
</dbReference>
<dbReference type="PROSITE" id="PS50043">
    <property type="entry name" value="HTH_LUXR_2"/>
    <property type="match status" value="1"/>
</dbReference>
<evidence type="ECO:0000313" key="9">
    <source>
        <dbReference type="Proteomes" id="UP001500368"/>
    </source>
</evidence>
<dbReference type="EMBL" id="BAABLW010000003">
    <property type="protein sequence ID" value="GAA4914758.1"/>
    <property type="molecule type" value="Genomic_DNA"/>
</dbReference>
<keyword evidence="1 5" id="KW-0597">Phosphoprotein</keyword>
<keyword evidence="9" id="KW-1185">Reference proteome</keyword>
<evidence type="ECO:0000256" key="5">
    <source>
        <dbReference type="PROSITE-ProRule" id="PRU00169"/>
    </source>
</evidence>
<dbReference type="SUPFAM" id="SSF46894">
    <property type="entry name" value="C-terminal effector domain of the bipartite response regulators"/>
    <property type="match status" value="1"/>
</dbReference>
<dbReference type="PRINTS" id="PR00038">
    <property type="entry name" value="HTHLUXR"/>
</dbReference>
<dbReference type="SMART" id="SM00421">
    <property type="entry name" value="HTH_LUXR"/>
    <property type="match status" value="1"/>
</dbReference>
<dbReference type="Pfam" id="PF00072">
    <property type="entry name" value="Response_reg"/>
    <property type="match status" value="1"/>
</dbReference>
<evidence type="ECO:0000256" key="2">
    <source>
        <dbReference type="ARBA" id="ARBA00023015"/>
    </source>
</evidence>
<feature type="domain" description="HTH luxR-type" evidence="6">
    <location>
        <begin position="145"/>
        <end position="210"/>
    </location>
</feature>
<evidence type="ECO:0000313" key="8">
    <source>
        <dbReference type="EMBL" id="GAA4914758.1"/>
    </source>
</evidence>
<dbReference type="InterPro" id="IPR000792">
    <property type="entry name" value="Tscrpt_reg_LuxR_C"/>
</dbReference>
<comment type="caution">
    <text evidence="8">The sequence shown here is derived from an EMBL/GenBank/DDBJ whole genome shotgun (WGS) entry which is preliminary data.</text>
</comment>